<accession>A0ABY7PY22</accession>
<sequence length="79" mass="8490">MHGPQQQAVPCRSGERELQHRLGGAAGVHAHHHLIALFRARRLGREQHSRAAGPGREVQRSGPDPQASEAAVAASPDHQ</sequence>
<feature type="region of interest" description="Disordered" evidence="1">
    <location>
        <begin position="45"/>
        <end position="79"/>
    </location>
</feature>
<name>A0ABY7PY22_9ACTN</name>
<evidence type="ECO:0000313" key="3">
    <source>
        <dbReference type="Proteomes" id="UP001212821"/>
    </source>
</evidence>
<dbReference type="Proteomes" id="UP001212821">
    <property type="component" value="Chromosome"/>
</dbReference>
<feature type="region of interest" description="Disordered" evidence="1">
    <location>
        <begin position="1"/>
        <end position="25"/>
    </location>
</feature>
<evidence type="ECO:0000256" key="1">
    <source>
        <dbReference type="SAM" id="MobiDB-lite"/>
    </source>
</evidence>
<dbReference type="EMBL" id="CP115450">
    <property type="protein sequence ID" value="WBP85320.1"/>
    <property type="molecule type" value="Genomic_DNA"/>
</dbReference>
<protein>
    <submittedName>
        <fullName evidence="2">Uncharacterized protein</fullName>
    </submittedName>
</protein>
<evidence type="ECO:0000313" key="2">
    <source>
        <dbReference type="EMBL" id="WBP85320.1"/>
    </source>
</evidence>
<keyword evidence="3" id="KW-1185">Reference proteome</keyword>
<reference evidence="3" key="1">
    <citation type="submission" date="2022-12" db="EMBL/GenBank/DDBJ databases">
        <authorList>
            <person name="Mo P."/>
        </authorList>
    </citation>
    <scope>NUCLEOTIDE SEQUENCE [LARGE SCALE GENOMIC DNA]</scope>
    <source>
        <strain evidence="3">HUAS 3-15</strain>
    </source>
</reference>
<proteinExistence type="predicted"/>
<organism evidence="2 3">
    <name type="scientific">Kitasatospora cathayae</name>
    <dbReference type="NCBI Taxonomy" id="3004092"/>
    <lineage>
        <taxon>Bacteria</taxon>
        <taxon>Bacillati</taxon>
        <taxon>Actinomycetota</taxon>
        <taxon>Actinomycetes</taxon>
        <taxon>Kitasatosporales</taxon>
        <taxon>Streptomycetaceae</taxon>
        <taxon>Kitasatospora</taxon>
    </lineage>
</organism>
<gene>
    <name evidence="2" type="ORF">O1G21_05225</name>
</gene>